<dbReference type="RefSeq" id="WP_164510101.1">
    <property type="nucleotide sequence ID" value="NZ_JBHTOG010000011.1"/>
</dbReference>
<name>A0ABW4CNJ9_9LACO</name>
<protein>
    <submittedName>
        <fullName evidence="3">NADPH-dependent F420 reductase</fullName>
    </submittedName>
</protein>
<reference evidence="4" key="1">
    <citation type="journal article" date="2019" name="Int. J. Syst. Evol. Microbiol.">
        <title>The Global Catalogue of Microorganisms (GCM) 10K type strain sequencing project: providing services to taxonomists for standard genome sequencing and annotation.</title>
        <authorList>
            <consortium name="The Broad Institute Genomics Platform"/>
            <consortium name="The Broad Institute Genome Sequencing Center for Infectious Disease"/>
            <person name="Wu L."/>
            <person name="Ma J."/>
        </authorList>
    </citation>
    <scope>NUCLEOTIDE SEQUENCE [LARGE SCALE GENOMIC DNA]</scope>
    <source>
        <strain evidence="4">CCM 8947</strain>
    </source>
</reference>
<dbReference type="InterPro" id="IPR028939">
    <property type="entry name" value="P5C_Rdtase_cat_N"/>
</dbReference>
<keyword evidence="4" id="KW-1185">Reference proteome</keyword>
<evidence type="ECO:0000256" key="1">
    <source>
        <dbReference type="ARBA" id="ARBA00023002"/>
    </source>
</evidence>
<dbReference type="EMBL" id="JBHTOG010000011">
    <property type="protein sequence ID" value="MFD1431573.1"/>
    <property type="molecule type" value="Genomic_DNA"/>
</dbReference>
<dbReference type="Proteomes" id="UP001597192">
    <property type="component" value="Unassembled WGS sequence"/>
</dbReference>
<dbReference type="Pfam" id="PF03807">
    <property type="entry name" value="F420_oxidored"/>
    <property type="match status" value="1"/>
</dbReference>
<proteinExistence type="predicted"/>
<dbReference type="InterPro" id="IPR051267">
    <property type="entry name" value="STEAP_metalloreductase"/>
</dbReference>
<dbReference type="Gene3D" id="3.40.50.720">
    <property type="entry name" value="NAD(P)-binding Rossmann-like Domain"/>
    <property type="match status" value="1"/>
</dbReference>
<evidence type="ECO:0000313" key="3">
    <source>
        <dbReference type="EMBL" id="MFD1431573.1"/>
    </source>
</evidence>
<comment type="caution">
    <text evidence="3">The sequence shown here is derived from an EMBL/GenBank/DDBJ whole genome shotgun (WGS) entry which is preliminary data.</text>
</comment>
<sequence length="231" mass="24925">MPNTDKPTIGILGAGKLGSTLARIGESRDLPILIGSRHSVADLKWVIDTLAPGATTLSAAEVVRQADVIILAIPLSHVQDLDPAAFADKIVLDATNFWAEVDGTENTISSLTESSSEVVQAHLAQSKVAKAFNHMGYHDLEIEVDRHPDVPRAMAYATDHDDIRPVVEAVLRDFGFDPFDLGPLRFGLVLEPGSPLFGEAIPRAEFADKLAHIYDSAFGKKIIKARGGEIR</sequence>
<evidence type="ECO:0000259" key="2">
    <source>
        <dbReference type="Pfam" id="PF03807"/>
    </source>
</evidence>
<feature type="domain" description="Pyrroline-5-carboxylate reductase catalytic N-terminal" evidence="2">
    <location>
        <begin position="8"/>
        <end position="96"/>
    </location>
</feature>
<keyword evidence="1" id="KW-0560">Oxidoreductase</keyword>
<evidence type="ECO:0000313" key="4">
    <source>
        <dbReference type="Proteomes" id="UP001597192"/>
    </source>
</evidence>
<dbReference type="SUPFAM" id="SSF51735">
    <property type="entry name" value="NAD(P)-binding Rossmann-fold domains"/>
    <property type="match status" value="1"/>
</dbReference>
<dbReference type="PANTHER" id="PTHR14239">
    <property type="entry name" value="DUDULIN-RELATED"/>
    <property type="match status" value="1"/>
</dbReference>
<organism evidence="3 4">
    <name type="scientific">Lacticaseibacillus yichunensis</name>
    <dbReference type="NCBI Taxonomy" id="2486015"/>
    <lineage>
        <taxon>Bacteria</taxon>
        <taxon>Bacillati</taxon>
        <taxon>Bacillota</taxon>
        <taxon>Bacilli</taxon>
        <taxon>Lactobacillales</taxon>
        <taxon>Lactobacillaceae</taxon>
        <taxon>Lacticaseibacillus</taxon>
    </lineage>
</organism>
<accession>A0ABW4CNJ9</accession>
<dbReference type="InterPro" id="IPR036291">
    <property type="entry name" value="NAD(P)-bd_dom_sf"/>
</dbReference>
<gene>
    <name evidence="3" type="ORF">ACFQ47_02580</name>
</gene>